<dbReference type="PANTHER" id="PTHR34985">
    <property type="entry name" value="SLR0554 PROTEIN"/>
    <property type="match status" value="1"/>
</dbReference>
<dbReference type="EMBL" id="AMCI01001909">
    <property type="protein sequence ID" value="EJX04133.1"/>
    <property type="molecule type" value="Genomic_DNA"/>
</dbReference>
<dbReference type="Pfam" id="PF05272">
    <property type="entry name" value="VapE-like_dom"/>
    <property type="match status" value="1"/>
</dbReference>
<proteinExistence type="predicted"/>
<dbReference type="PANTHER" id="PTHR34985:SF1">
    <property type="entry name" value="SLR0554 PROTEIN"/>
    <property type="match status" value="1"/>
</dbReference>
<protein>
    <submittedName>
        <fullName evidence="3">Virulence-associated E family protein</fullName>
    </submittedName>
</protein>
<sequence>MARQIKVKGFDQLKFQEMFRRWLVAMVAGVLYPNVVNQAIFVLIGKQGCYKSSFMGKILPPCLRRYYATKLDSSSFNKDDKLMLTEYMLINVEEIDCMRPQELSQLKAMTTVTYVNERPAYGRNRVHLPHIASICATGNNPYFLTDDTGNRRWLAFEVDSIDNPWATEIDYDGVYAQAYGLLNSGFRYWFNDEEVKEINRNNKRFESPNPAKELLLTYYRKPVDGEKSIPVTSSQIVARFGGAVRLSTAQIGRALRDLEFKLKHTRNGNFWLVVERTTDEIRNNIPEAVEEI</sequence>
<dbReference type="InterPro" id="IPR007936">
    <property type="entry name" value="VapE-like_dom"/>
</dbReference>
<name>J9GP52_9ZZZZ</name>
<evidence type="ECO:0000259" key="2">
    <source>
        <dbReference type="Pfam" id="PF05272"/>
    </source>
</evidence>
<evidence type="ECO:0000256" key="1">
    <source>
        <dbReference type="SAM" id="Phobius"/>
    </source>
</evidence>
<keyword evidence="1" id="KW-0472">Membrane</keyword>
<dbReference type="AlphaFoldDB" id="J9GP52"/>
<keyword evidence="1" id="KW-1133">Transmembrane helix</keyword>
<keyword evidence="1" id="KW-0812">Transmembrane</keyword>
<organism evidence="3">
    <name type="scientific">gut metagenome</name>
    <dbReference type="NCBI Taxonomy" id="749906"/>
    <lineage>
        <taxon>unclassified sequences</taxon>
        <taxon>metagenomes</taxon>
        <taxon>organismal metagenomes</taxon>
    </lineage>
</organism>
<comment type="caution">
    <text evidence="3">The sequence shown here is derived from an EMBL/GenBank/DDBJ whole genome shotgun (WGS) entry which is preliminary data.</text>
</comment>
<feature type="domain" description="Virulence-associated protein E-like" evidence="2">
    <location>
        <begin position="16"/>
        <end position="206"/>
    </location>
</feature>
<gene>
    <name evidence="3" type="ORF">EVA_07761</name>
</gene>
<evidence type="ECO:0000313" key="3">
    <source>
        <dbReference type="EMBL" id="EJX04133.1"/>
    </source>
</evidence>
<accession>J9GP52</accession>
<reference evidence="3" key="1">
    <citation type="journal article" date="2012" name="PLoS ONE">
        <title>Gene sets for utilization of primary and secondary nutrition supplies in the distal gut of endangered iberian lynx.</title>
        <authorList>
            <person name="Alcaide M."/>
            <person name="Messina E."/>
            <person name="Richter M."/>
            <person name="Bargiela R."/>
            <person name="Peplies J."/>
            <person name="Huws S.A."/>
            <person name="Newbold C.J."/>
            <person name="Golyshin P.N."/>
            <person name="Simon M.A."/>
            <person name="Lopez G."/>
            <person name="Yakimov M.M."/>
            <person name="Ferrer M."/>
        </authorList>
    </citation>
    <scope>NUCLEOTIDE SEQUENCE</scope>
</reference>
<feature type="transmembrane region" description="Helical" evidence="1">
    <location>
        <begin position="21"/>
        <end position="44"/>
    </location>
</feature>